<name>A0A6A5C3U5_NAEFO</name>
<reference evidence="1 2" key="1">
    <citation type="journal article" date="2019" name="Sci. Rep.">
        <title>Nanopore sequencing improves the draft genome of the human pathogenic amoeba Naegleria fowleri.</title>
        <authorList>
            <person name="Liechti N."/>
            <person name="Schurch N."/>
            <person name="Bruggmann R."/>
            <person name="Wittwer M."/>
        </authorList>
    </citation>
    <scope>NUCLEOTIDE SEQUENCE [LARGE SCALE GENOMIC DNA]</scope>
    <source>
        <strain evidence="1 2">ATCC 30894</strain>
    </source>
</reference>
<comment type="caution">
    <text evidence="1">The sequence shown here is derived from an EMBL/GenBank/DDBJ whole genome shotgun (WGS) entry which is preliminary data.</text>
</comment>
<proteinExistence type="predicted"/>
<sequence length="194" mass="22445">MTDPKVVQLKRTRDNFENHIDYLRSKKNKKIAPSQPGLDVRENVIIPNIRNTLLEKDGNVQETIEDFSSTADRALPNHDITIPPLSPRSTRLHEFDKGIMSSSIDSTSLASSNDLQETIEDIKNARQIRHLSIQKTVQRRNEMIKEIRDQKEERAQAIKFQNNVLSMMANSFQKQQMFNNLIMMKLFNINPSQV</sequence>
<dbReference type="RefSeq" id="XP_044565243.1">
    <property type="nucleotide sequence ID" value="XM_044704408.1"/>
</dbReference>
<accession>A0A6A5C3U5</accession>
<dbReference type="VEuPathDB" id="AmoebaDB:FDP41_013744"/>
<gene>
    <name evidence="1" type="ORF">FDP41_013744</name>
</gene>
<evidence type="ECO:0000313" key="2">
    <source>
        <dbReference type="Proteomes" id="UP000444721"/>
    </source>
</evidence>
<evidence type="ECO:0000313" key="1">
    <source>
        <dbReference type="EMBL" id="KAF0980530.1"/>
    </source>
</evidence>
<dbReference type="VEuPathDB" id="AmoebaDB:NfTy_026750"/>
<dbReference type="Proteomes" id="UP000444721">
    <property type="component" value="Unassembled WGS sequence"/>
</dbReference>
<dbReference type="GeneID" id="68120959"/>
<protein>
    <submittedName>
        <fullName evidence="1">Uncharacterized protein</fullName>
    </submittedName>
</protein>
<dbReference type="VEuPathDB" id="AmoebaDB:NF0044310"/>
<keyword evidence="2" id="KW-1185">Reference proteome</keyword>
<organism evidence="1 2">
    <name type="scientific">Naegleria fowleri</name>
    <name type="common">Brain eating amoeba</name>
    <dbReference type="NCBI Taxonomy" id="5763"/>
    <lineage>
        <taxon>Eukaryota</taxon>
        <taxon>Discoba</taxon>
        <taxon>Heterolobosea</taxon>
        <taxon>Tetramitia</taxon>
        <taxon>Eutetramitia</taxon>
        <taxon>Vahlkampfiidae</taxon>
        <taxon>Naegleria</taxon>
    </lineage>
</organism>
<dbReference type="AlphaFoldDB" id="A0A6A5C3U5"/>
<dbReference type="EMBL" id="VFQX01000019">
    <property type="protein sequence ID" value="KAF0980530.1"/>
    <property type="molecule type" value="Genomic_DNA"/>
</dbReference>